<accession>A0ABN8XN88</accession>
<keyword evidence="1" id="KW-1133">Transmembrane helix</keyword>
<dbReference type="Proteomes" id="UP001176941">
    <property type="component" value="Unassembled WGS sequence"/>
</dbReference>
<dbReference type="EMBL" id="CATKSN020001218">
    <property type="protein sequence ID" value="CAI9150919.1"/>
    <property type="molecule type" value="Genomic_DNA"/>
</dbReference>
<feature type="transmembrane region" description="Helical" evidence="1">
    <location>
        <begin position="79"/>
        <end position="101"/>
    </location>
</feature>
<feature type="transmembrane region" description="Helical" evidence="1">
    <location>
        <begin position="12"/>
        <end position="34"/>
    </location>
</feature>
<organism evidence="2 3">
    <name type="scientific">Rangifer tarandus platyrhynchus</name>
    <name type="common">Svalbard reindeer</name>
    <dbReference type="NCBI Taxonomy" id="3082113"/>
    <lineage>
        <taxon>Eukaryota</taxon>
        <taxon>Metazoa</taxon>
        <taxon>Chordata</taxon>
        <taxon>Craniata</taxon>
        <taxon>Vertebrata</taxon>
        <taxon>Euteleostomi</taxon>
        <taxon>Mammalia</taxon>
        <taxon>Eutheria</taxon>
        <taxon>Laurasiatheria</taxon>
        <taxon>Artiodactyla</taxon>
        <taxon>Ruminantia</taxon>
        <taxon>Pecora</taxon>
        <taxon>Cervidae</taxon>
        <taxon>Odocoileinae</taxon>
        <taxon>Rangifer</taxon>
    </lineage>
</organism>
<keyword evidence="1" id="KW-0472">Membrane</keyword>
<protein>
    <submittedName>
        <fullName evidence="2">Uncharacterized protein</fullName>
    </submittedName>
</protein>
<comment type="caution">
    <text evidence="2">The sequence shown here is derived from an EMBL/GenBank/DDBJ whole genome shotgun (WGS) entry which is preliminary data.</text>
</comment>
<feature type="transmembrane region" description="Helical" evidence="1">
    <location>
        <begin position="121"/>
        <end position="140"/>
    </location>
</feature>
<evidence type="ECO:0000256" key="1">
    <source>
        <dbReference type="SAM" id="Phobius"/>
    </source>
</evidence>
<evidence type="ECO:0000313" key="3">
    <source>
        <dbReference type="Proteomes" id="UP001176941"/>
    </source>
</evidence>
<gene>
    <name evidence="2" type="ORF">MRATA1EN1_LOCUS32537</name>
</gene>
<proteinExistence type="predicted"/>
<name>A0ABN8XN88_RANTA</name>
<reference evidence="2" key="1">
    <citation type="submission" date="2023-04" db="EMBL/GenBank/DDBJ databases">
        <authorList>
            <consortium name="ELIXIR-Norway"/>
        </authorList>
    </citation>
    <scope>NUCLEOTIDE SEQUENCE [LARGE SCALE GENOMIC DNA]</scope>
</reference>
<sequence length="158" mass="17917">MTTGKTIALTRWAFISKVMFLLLNMLSRLLIAFLPRSKSLLISWLQSPSVVILEHPSNKVCHCFPCFPIYCYEVMGPDAMILVIGMLTFKPTFSLASFTFIKRHFSSSLLSAIRVVSSAYLRLLIFLLTILIVACASSSLEFRMMYSAYNLNKQDDNI</sequence>
<keyword evidence="1" id="KW-0812">Transmembrane</keyword>
<keyword evidence="3" id="KW-1185">Reference proteome</keyword>
<evidence type="ECO:0000313" key="2">
    <source>
        <dbReference type="EMBL" id="CAI9150919.1"/>
    </source>
</evidence>